<proteinExistence type="predicted"/>
<dbReference type="Proteomes" id="UP000294933">
    <property type="component" value="Unassembled WGS sequence"/>
</dbReference>
<dbReference type="InterPro" id="IPR032675">
    <property type="entry name" value="LRR_dom_sf"/>
</dbReference>
<keyword evidence="2" id="KW-1185">Reference proteome</keyword>
<gene>
    <name evidence="1" type="ORF">BD410DRAFT_901689</name>
</gene>
<sequence>MWHFEEPVHHDHIPPIVAENVHILLVESRRWKAAAIHDSPEVVKQLLTPLQVHAPLLEVLELSISNGSFDGELIDVAIQAAPIFRSVHLYEGCFNLSLSPSTAKNIRDLELGYSSNAWANFASPDSSLALLANCTSLETASITILGEWSDPPVSTSGVVAQCLRCLDVIIPPISYNFVIAPFFDKLTLPALRHLKLEIEAEESVEMPFLEIQSLLSRSAASLTSLDLCRRCPPIVQPISQLLEILELTPQIEDLTLVDLNVTDTLISALTPEAYPSEPPTFLCHRLRDLVLVRSELSANAVISMITARWAHSKEPLRTIRLFGCNFGDSGSADIEIFRVSDMAITMGLKLEMVPKSNFASLDGSSISSGGAQGDE</sequence>
<protein>
    <recommendedName>
        <fullName evidence="3">F-box domain-containing protein</fullName>
    </recommendedName>
</protein>
<dbReference type="EMBL" id="ML170231">
    <property type="protein sequence ID" value="TDL16953.1"/>
    <property type="molecule type" value="Genomic_DNA"/>
</dbReference>
<evidence type="ECO:0000313" key="2">
    <source>
        <dbReference type="Proteomes" id="UP000294933"/>
    </source>
</evidence>
<evidence type="ECO:0008006" key="3">
    <source>
        <dbReference type="Google" id="ProtNLM"/>
    </source>
</evidence>
<dbReference type="OrthoDB" id="2996849at2759"/>
<dbReference type="SUPFAM" id="SSF52047">
    <property type="entry name" value="RNI-like"/>
    <property type="match status" value="1"/>
</dbReference>
<name>A0A4Y7PNC9_9AGAM</name>
<accession>A0A4Y7PNC9</accession>
<reference evidence="1 2" key="1">
    <citation type="submission" date="2018-06" db="EMBL/GenBank/DDBJ databases">
        <title>A transcriptomic atlas of mushroom development highlights an independent origin of complex multicellularity.</title>
        <authorList>
            <consortium name="DOE Joint Genome Institute"/>
            <person name="Krizsan K."/>
            <person name="Almasi E."/>
            <person name="Merenyi Z."/>
            <person name="Sahu N."/>
            <person name="Viragh M."/>
            <person name="Koszo T."/>
            <person name="Mondo S."/>
            <person name="Kiss B."/>
            <person name="Balint B."/>
            <person name="Kues U."/>
            <person name="Barry K."/>
            <person name="Hegedus J.C."/>
            <person name="Henrissat B."/>
            <person name="Johnson J."/>
            <person name="Lipzen A."/>
            <person name="Ohm R."/>
            <person name="Nagy I."/>
            <person name="Pangilinan J."/>
            <person name="Yan J."/>
            <person name="Xiong Y."/>
            <person name="Grigoriev I.V."/>
            <person name="Hibbett D.S."/>
            <person name="Nagy L.G."/>
        </authorList>
    </citation>
    <scope>NUCLEOTIDE SEQUENCE [LARGE SCALE GENOMIC DNA]</scope>
    <source>
        <strain evidence="1 2">SZMC22713</strain>
    </source>
</reference>
<evidence type="ECO:0000313" key="1">
    <source>
        <dbReference type="EMBL" id="TDL16953.1"/>
    </source>
</evidence>
<dbReference type="Gene3D" id="3.80.10.10">
    <property type="entry name" value="Ribonuclease Inhibitor"/>
    <property type="match status" value="1"/>
</dbReference>
<dbReference type="VEuPathDB" id="FungiDB:BD410DRAFT_901689"/>
<dbReference type="AlphaFoldDB" id="A0A4Y7PNC9"/>
<organism evidence="1 2">
    <name type="scientific">Rickenella mellea</name>
    <dbReference type="NCBI Taxonomy" id="50990"/>
    <lineage>
        <taxon>Eukaryota</taxon>
        <taxon>Fungi</taxon>
        <taxon>Dikarya</taxon>
        <taxon>Basidiomycota</taxon>
        <taxon>Agaricomycotina</taxon>
        <taxon>Agaricomycetes</taxon>
        <taxon>Hymenochaetales</taxon>
        <taxon>Rickenellaceae</taxon>
        <taxon>Rickenella</taxon>
    </lineage>
</organism>